<feature type="compositionally biased region" description="Basic and acidic residues" evidence="1">
    <location>
        <begin position="77"/>
        <end position="91"/>
    </location>
</feature>
<organism evidence="2 3">
    <name type="scientific">Oesophagostomum dentatum</name>
    <name type="common">Nodular worm</name>
    <dbReference type="NCBI Taxonomy" id="61180"/>
    <lineage>
        <taxon>Eukaryota</taxon>
        <taxon>Metazoa</taxon>
        <taxon>Ecdysozoa</taxon>
        <taxon>Nematoda</taxon>
        <taxon>Chromadorea</taxon>
        <taxon>Rhabditida</taxon>
        <taxon>Rhabditina</taxon>
        <taxon>Rhabditomorpha</taxon>
        <taxon>Strongyloidea</taxon>
        <taxon>Strongylidae</taxon>
        <taxon>Oesophagostomum</taxon>
    </lineage>
</organism>
<keyword evidence="3" id="KW-1185">Reference proteome</keyword>
<evidence type="ECO:0000256" key="1">
    <source>
        <dbReference type="SAM" id="MobiDB-lite"/>
    </source>
</evidence>
<sequence>MIVMEKEARGNSCTQKMQWKKTNVCKVRTQNVLQESYRMVKGAVCRDFKESVTADPTINIYPVVTELLLNRSGVGPSEHERGDATHPKEEIQQDSELLLSSTVMRVCRIEG</sequence>
<dbReference type="EMBL" id="KN553690">
    <property type="protein sequence ID" value="KHJ89852.1"/>
    <property type="molecule type" value="Genomic_DNA"/>
</dbReference>
<evidence type="ECO:0000313" key="2">
    <source>
        <dbReference type="EMBL" id="KHJ89852.1"/>
    </source>
</evidence>
<dbReference type="Proteomes" id="UP000053660">
    <property type="component" value="Unassembled WGS sequence"/>
</dbReference>
<feature type="region of interest" description="Disordered" evidence="1">
    <location>
        <begin position="72"/>
        <end position="93"/>
    </location>
</feature>
<evidence type="ECO:0000313" key="3">
    <source>
        <dbReference type="Proteomes" id="UP000053660"/>
    </source>
</evidence>
<protein>
    <submittedName>
        <fullName evidence="2">Uncharacterized protein</fullName>
    </submittedName>
</protein>
<dbReference type="AlphaFoldDB" id="A0A0B1T228"/>
<accession>A0A0B1T228</accession>
<gene>
    <name evidence="2" type="ORF">OESDEN_10314</name>
</gene>
<reference evidence="2 3" key="1">
    <citation type="submission" date="2014-03" db="EMBL/GenBank/DDBJ databases">
        <title>Draft genome of the hookworm Oesophagostomum dentatum.</title>
        <authorList>
            <person name="Mitreva M."/>
        </authorList>
    </citation>
    <scope>NUCLEOTIDE SEQUENCE [LARGE SCALE GENOMIC DNA]</scope>
    <source>
        <strain evidence="2 3">OD-Hann</strain>
    </source>
</reference>
<name>A0A0B1T228_OESDE</name>
<proteinExistence type="predicted"/>